<accession>A0A343JBF6</accession>
<dbReference type="AlphaFoldDB" id="A0A343JBF6"/>
<dbReference type="Pfam" id="PF18154">
    <property type="entry name" value="pPIWI_RE_REase"/>
    <property type="match status" value="1"/>
</dbReference>
<organism evidence="2 3">
    <name type="scientific">Clostridium isatidis</name>
    <dbReference type="NCBI Taxonomy" id="182773"/>
    <lineage>
        <taxon>Bacteria</taxon>
        <taxon>Bacillati</taxon>
        <taxon>Bacillota</taxon>
        <taxon>Clostridia</taxon>
        <taxon>Eubacteriales</taxon>
        <taxon>Clostridiaceae</taxon>
        <taxon>Clostridium</taxon>
    </lineage>
</organism>
<protein>
    <recommendedName>
        <fullName evidence="1">REase associating with pPIWI RE domain-containing protein</fullName>
    </recommendedName>
</protein>
<dbReference type="OrthoDB" id="580959at2"/>
<keyword evidence="3" id="KW-1185">Reference proteome</keyword>
<dbReference type="KEGG" id="cia:BEN51_05080"/>
<evidence type="ECO:0000313" key="2">
    <source>
        <dbReference type="EMBL" id="ASW42864.1"/>
    </source>
</evidence>
<dbReference type="InterPro" id="IPR040828">
    <property type="entry name" value="pPIWI_RE_REase"/>
</dbReference>
<dbReference type="EMBL" id="CP016786">
    <property type="protein sequence ID" value="ASW42864.1"/>
    <property type="molecule type" value="Genomic_DNA"/>
</dbReference>
<gene>
    <name evidence="2" type="ORF">BEN51_05080</name>
</gene>
<evidence type="ECO:0000313" key="3">
    <source>
        <dbReference type="Proteomes" id="UP000264883"/>
    </source>
</evidence>
<reference evidence="2 3" key="1">
    <citation type="submission" date="2016-08" db="EMBL/GenBank/DDBJ databases">
        <title>Complete Genome Sequence Of The Indigo Reducing Clostridium isatidis DSM15098.</title>
        <authorList>
            <person name="Little G.T."/>
            <person name="Minton N.P."/>
        </authorList>
    </citation>
    <scope>NUCLEOTIDE SEQUENCE [LARGE SCALE GENOMIC DNA]</scope>
    <source>
        <strain evidence="2 3">DSM 15098</strain>
    </source>
</reference>
<sequence>MDQKIILDVISDFKAYGKEEDYRLFRTFLIKNPISTRDKIDDFIMKNSKYDSKLKKVYAKIYEFYEDIPKHYIIKNNIEVCNYCSWTIINKNNDKYCISEYCKANMGIEKSKCIQYESNKVRIKRGVMRYISLPGIPEINLNNKLEKLGVSVTLYPNFDEYDLEICFSIDKWAIDVKDYGNPYILVSKVKSFEPNNCEKSFIVIPDKRFILNKDYKDILLSKNPIGFEYIIERELIKKVKEKINNEKL</sequence>
<feature type="domain" description="REase associating with pPIWI RE" evidence="1">
    <location>
        <begin position="135"/>
        <end position="245"/>
    </location>
</feature>
<proteinExistence type="predicted"/>
<name>A0A343JBF6_9CLOT</name>
<dbReference type="Proteomes" id="UP000264883">
    <property type="component" value="Chromosome"/>
</dbReference>
<evidence type="ECO:0000259" key="1">
    <source>
        <dbReference type="Pfam" id="PF18154"/>
    </source>
</evidence>